<proteinExistence type="predicted"/>
<name>A0A0B6AL64_PRIM2</name>
<organism evidence="1 2">
    <name type="scientific">Priestia megaterium (strain ATCC 14581 / DSM 32 / CCUG 1817 / JCM 2506 / NBRC 15308 / NCIMB 9376 / NCTC 10342 / NRRL B-14308 / VKM B-512 / Ford 19)</name>
    <name type="common">Bacillus megaterium</name>
    <dbReference type="NCBI Taxonomy" id="1348623"/>
    <lineage>
        <taxon>Bacteria</taxon>
        <taxon>Bacillati</taxon>
        <taxon>Bacillota</taxon>
        <taxon>Bacilli</taxon>
        <taxon>Bacillales</taxon>
        <taxon>Bacillaceae</taxon>
        <taxon>Priestia</taxon>
    </lineage>
</organism>
<dbReference type="InterPro" id="IPR010434">
    <property type="entry name" value="DUF1033"/>
</dbReference>
<dbReference type="GeneID" id="93643359"/>
<dbReference type="EMBL" id="CP009920">
    <property type="protein sequence ID" value="AJI20539.1"/>
    <property type="molecule type" value="Genomic_DNA"/>
</dbReference>
<sequence>MTDKWRVHKIKSDCEPWLFLEGWEKDIIETIEFEKKEEALRYYAMMIYEFHQKYASVRSDELALFSFWNEGEKEFCEACDDDLQIFHGVLFAKNDEVYPLEEDEEGLKILRTK</sequence>
<dbReference type="PATRIC" id="fig|592022.4.peg.2884"/>
<gene>
    <name evidence="1" type="ORF">BG04_5413</name>
</gene>
<evidence type="ECO:0000313" key="2">
    <source>
        <dbReference type="Proteomes" id="UP000031829"/>
    </source>
</evidence>
<evidence type="ECO:0000313" key="1">
    <source>
        <dbReference type="EMBL" id="AJI20539.1"/>
    </source>
</evidence>
<dbReference type="RefSeq" id="WP_013083686.1">
    <property type="nucleotide sequence ID" value="NZ_BCVB01000011.1"/>
</dbReference>
<reference evidence="1 2" key="1">
    <citation type="journal article" date="2015" name="Genome Announc.">
        <title>Complete genome sequences for 35 biothreat assay-relevant bacillus species.</title>
        <authorList>
            <person name="Johnson S.L."/>
            <person name="Daligault H.E."/>
            <person name="Davenport K.W."/>
            <person name="Jaissle J."/>
            <person name="Frey K.G."/>
            <person name="Ladner J.T."/>
            <person name="Broomall S.M."/>
            <person name="Bishop-Lilly K.A."/>
            <person name="Bruce D.C."/>
            <person name="Gibbons H.S."/>
            <person name="Coyne S.R."/>
            <person name="Lo C.C."/>
            <person name="Meincke L."/>
            <person name="Munk A.C."/>
            <person name="Koroleva G.I."/>
            <person name="Rosenzweig C.N."/>
            <person name="Palacios G.F."/>
            <person name="Redden C.L."/>
            <person name="Minogue T.D."/>
            <person name="Chain P.S."/>
        </authorList>
    </citation>
    <scope>NUCLEOTIDE SEQUENCE [LARGE SCALE GENOMIC DNA]</scope>
    <source>
        <strain evidence="2">ATCC 14581 / DSM 32 / JCM 2506 / NBRC 15308 / NCIMB 9376 / NCTC 10342 / NRRL B-14308 / VKM B-512</strain>
    </source>
</reference>
<dbReference type="Pfam" id="PF06279">
    <property type="entry name" value="DUF1033"/>
    <property type="match status" value="1"/>
</dbReference>
<dbReference type="AlphaFoldDB" id="A0A0B6AL64"/>
<dbReference type="Proteomes" id="UP000031829">
    <property type="component" value="Chromosome"/>
</dbReference>
<protein>
    <recommendedName>
        <fullName evidence="3">DUF1033 family protein</fullName>
    </recommendedName>
</protein>
<evidence type="ECO:0008006" key="3">
    <source>
        <dbReference type="Google" id="ProtNLM"/>
    </source>
</evidence>
<dbReference type="KEGG" id="bmeg:BG04_5413"/>
<accession>A0A0B6AL64</accession>
<dbReference type="HOGENOM" id="CLU_146759_0_0_9"/>